<keyword evidence="3 4" id="KW-0732">Signal</keyword>
<dbReference type="GO" id="GO:0042597">
    <property type="term" value="C:periplasmic space"/>
    <property type="evidence" value="ECO:0007669"/>
    <property type="project" value="UniProtKB-SubCell"/>
</dbReference>
<feature type="chain" id="PRO_5041521753" evidence="4">
    <location>
        <begin position="26"/>
        <end position="345"/>
    </location>
</feature>
<sequence>MRPRTTARYLASATAAILGAALLTACGDDGSTSVGADGTTTVSVGVSGNVFDLSIRLADANGYFAKHKIKVKYVTLTASTGTSALESGSVQFLNSSPTGFLAALSKKLPEISVATNGGGNPLGVVVSDEFAKKHTLTADTPADQVAKALADSTAGASSANTKAEAGIFLKAHGVDPAKLRWVSLPSPAADKAALTKGEVDWFITSEPIPLQVQHQGDGVVVADSAKVPEWAYEQAGYGQVVVTKKSYAQSNETVVRGFATAVQEATAYLSSHPSSDEKVLAAARATLPGTPDDVLSASVSQVKWPASARQDDDDWKKTLAFVRDGIGAVPDASVSSDNWTNTYLP</sequence>
<dbReference type="AlphaFoldDB" id="A0A0B5D6E2"/>
<dbReference type="PROSITE" id="PS51257">
    <property type="entry name" value="PROKAR_LIPOPROTEIN"/>
    <property type="match status" value="1"/>
</dbReference>
<evidence type="ECO:0000256" key="2">
    <source>
        <dbReference type="ARBA" id="ARBA00010742"/>
    </source>
</evidence>
<feature type="domain" description="SsuA/THI5-like" evidence="5">
    <location>
        <begin position="57"/>
        <end position="274"/>
    </location>
</feature>
<protein>
    <submittedName>
        <fullName evidence="6 7">ABC transporter substrate-binding protein</fullName>
    </submittedName>
</protein>
<dbReference type="Proteomes" id="UP000031526">
    <property type="component" value="Chromosome"/>
</dbReference>
<dbReference type="EMBL" id="CP009313">
    <property type="protein sequence ID" value="AJE38808.1"/>
    <property type="molecule type" value="Genomic_DNA"/>
</dbReference>
<evidence type="ECO:0000256" key="1">
    <source>
        <dbReference type="ARBA" id="ARBA00004418"/>
    </source>
</evidence>
<dbReference type="RefSeq" id="WP_043436859.1">
    <property type="nucleotide sequence ID" value="NZ_CP009313.1"/>
</dbReference>
<comment type="subcellular location">
    <subcellularLocation>
        <location evidence="1">Periplasm</location>
    </subcellularLocation>
</comment>
<reference evidence="7 9" key="3">
    <citation type="submission" date="2017-09" db="EMBL/GenBank/DDBJ databases">
        <title>Streptomyces genome completion.</title>
        <authorList>
            <person name="Lee N."/>
            <person name="Cho B.-K."/>
        </authorList>
    </citation>
    <scope>NUCLEOTIDE SEQUENCE [LARGE SCALE GENOMIC DNA]</scope>
    <source>
        <strain evidence="7 9">ATCC 14899</strain>
    </source>
</reference>
<keyword evidence="8" id="KW-1185">Reference proteome</keyword>
<evidence type="ECO:0000313" key="8">
    <source>
        <dbReference type="Proteomes" id="UP000031526"/>
    </source>
</evidence>
<organism evidence="6 8">
    <name type="scientific">Streptomyces nodosus</name>
    <dbReference type="NCBI Taxonomy" id="40318"/>
    <lineage>
        <taxon>Bacteria</taxon>
        <taxon>Bacillati</taxon>
        <taxon>Actinomycetota</taxon>
        <taxon>Actinomycetes</taxon>
        <taxon>Kitasatosporales</taxon>
        <taxon>Streptomycetaceae</taxon>
        <taxon>Streptomyces</taxon>
    </lineage>
</organism>
<dbReference type="EMBL" id="CP023747">
    <property type="protein sequence ID" value="QEV37385.1"/>
    <property type="molecule type" value="Genomic_DNA"/>
</dbReference>
<dbReference type="Gene3D" id="3.40.190.10">
    <property type="entry name" value="Periplasmic binding protein-like II"/>
    <property type="match status" value="2"/>
</dbReference>
<dbReference type="PANTHER" id="PTHR30024">
    <property type="entry name" value="ALIPHATIC SULFONATES-BINDING PROTEIN-RELATED"/>
    <property type="match status" value="1"/>
</dbReference>
<evidence type="ECO:0000313" key="7">
    <source>
        <dbReference type="EMBL" id="QEV37385.1"/>
    </source>
</evidence>
<dbReference type="InterPro" id="IPR015168">
    <property type="entry name" value="SsuA/THI5"/>
</dbReference>
<evidence type="ECO:0000313" key="6">
    <source>
        <dbReference type="EMBL" id="AJE38808.1"/>
    </source>
</evidence>
<accession>A0A0B5D6E2</accession>
<dbReference type="STRING" id="40318.SNOD_01000"/>
<evidence type="ECO:0000256" key="4">
    <source>
        <dbReference type="SAM" id="SignalP"/>
    </source>
</evidence>
<evidence type="ECO:0000313" key="9">
    <source>
        <dbReference type="Proteomes" id="UP000325763"/>
    </source>
</evidence>
<name>A0A0B5D6E2_9ACTN</name>
<reference evidence="8" key="1">
    <citation type="submission" date="2014-09" db="EMBL/GenBank/DDBJ databases">
        <title>Sequence of the Streptomyces nodosus genome.</title>
        <authorList>
            <person name="Sweeney P."/>
            <person name="Stephens N."/>
            <person name="Murphy C."/>
            <person name="Caffrey P."/>
        </authorList>
    </citation>
    <scope>NUCLEOTIDE SEQUENCE [LARGE SCALE GENOMIC DNA]</scope>
    <source>
        <strain evidence="8">ATCC 14899</strain>
    </source>
</reference>
<dbReference type="SUPFAM" id="SSF53850">
    <property type="entry name" value="Periplasmic binding protein-like II"/>
    <property type="match status" value="1"/>
</dbReference>
<dbReference type="KEGG" id="snq:CP978_01350"/>
<dbReference type="PANTHER" id="PTHR30024:SF47">
    <property type="entry name" value="TAURINE-BINDING PERIPLASMIC PROTEIN"/>
    <property type="match status" value="1"/>
</dbReference>
<proteinExistence type="inferred from homology"/>
<comment type="similarity">
    <text evidence="2">Belongs to the bacterial solute-binding protein SsuA/TauA family.</text>
</comment>
<dbReference type="OrthoDB" id="5348911at2"/>
<feature type="signal peptide" evidence="4">
    <location>
        <begin position="1"/>
        <end position="25"/>
    </location>
</feature>
<dbReference type="Proteomes" id="UP000325763">
    <property type="component" value="Chromosome"/>
</dbReference>
<evidence type="ECO:0000256" key="3">
    <source>
        <dbReference type="ARBA" id="ARBA00022729"/>
    </source>
</evidence>
<dbReference type="Pfam" id="PF09084">
    <property type="entry name" value="NMT1"/>
    <property type="match status" value="1"/>
</dbReference>
<evidence type="ECO:0000259" key="5">
    <source>
        <dbReference type="Pfam" id="PF09084"/>
    </source>
</evidence>
<reference evidence="6 8" key="2">
    <citation type="journal article" date="2016" name="Appl. Microbiol. Biotechnol.">
        <title>Exploiting the genome sequence of Streptomyces nodosus for enhanced antibiotic production.</title>
        <authorList>
            <person name="Sweeney P."/>
            <person name="Murphy C.D."/>
            <person name="Caffrey P."/>
        </authorList>
    </citation>
    <scope>NUCLEOTIDE SEQUENCE [LARGE SCALE GENOMIC DNA]</scope>
    <source>
        <strain evidence="6 8">ATCC 14899</strain>
    </source>
</reference>
<gene>
    <name evidence="7" type="ORF">CP978_01350</name>
    <name evidence="6" type="ORF">SNOD_01000</name>
</gene>
<dbReference type="HOGENOM" id="CLU_803905_0_0_11"/>